<dbReference type="SMART" id="SM00065">
    <property type="entry name" value="GAF"/>
    <property type="match status" value="1"/>
</dbReference>
<feature type="transmembrane region" description="Helical" evidence="2">
    <location>
        <begin position="94"/>
        <end position="119"/>
    </location>
</feature>
<feature type="region of interest" description="Disordered" evidence="1">
    <location>
        <begin position="484"/>
        <end position="508"/>
    </location>
</feature>
<keyword evidence="2" id="KW-0812">Transmembrane</keyword>
<dbReference type="Gene3D" id="3.30.450.40">
    <property type="match status" value="1"/>
</dbReference>
<dbReference type="Pfam" id="PF16927">
    <property type="entry name" value="HisKA_7TM"/>
    <property type="match status" value="1"/>
</dbReference>
<reference evidence="4" key="1">
    <citation type="submission" date="2020-07" db="EMBL/GenBank/DDBJ databases">
        <title>Huge and variable diversity of episymbiotic CPR bacteria and DPANN archaea in groundwater ecosystems.</title>
        <authorList>
            <person name="He C.Y."/>
            <person name="Keren R."/>
            <person name="Whittaker M."/>
            <person name="Farag I.F."/>
            <person name="Doudna J."/>
            <person name="Cate J.H.D."/>
            <person name="Banfield J.F."/>
        </authorList>
    </citation>
    <scope>NUCLEOTIDE SEQUENCE</scope>
    <source>
        <strain evidence="4">NC_groundwater_1860_Pr3_B-0.1um_51_7</strain>
    </source>
</reference>
<evidence type="ECO:0000313" key="4">
    <source>
        <dbReference type="EMBL" id="MBI5078395.1"/>
    </source>
</evidence>
<evidence type="ECO:0000256" key="1">
    <source>
        <dbReference type="SAM" id="MobiDB-lite"/>
    </source>
</evidence>
<name>A0A9D6YXB2_UNCSA</name>
<dbReference type="AlphaFoldDB" id="A0A9D6YXB2"/>
<comment type="caution">
    <text evidence="4">The sequence shown here is derived from an EMBL/GenBank/DDBJ whole genome shotgun (WGS) entry which is preliminary data.</text>
</comment>
<proteinExistence type="predicted"/>
<dbReference type="SUPFAM" id="SSF55781">
    <property type="entry name" value="GAF domain-like"/>
    <property type="match status" value="1"/>
</dbReference>
<dbReference type="Pfam" id="PF13492">
    <property type="entry name" value="GAF_3"/>
    <property type="match status" value="1"/>
</dbReference>
<accession>A0A9D6YXB2</accession>
<feature type="transmembrane region" description="Helical" evidence="2">
    <location>
        <begin position="61"/>
        <end position="82"/>
    </location>
</feature>
<dbReference type="InterPro" id="IPR029016">
    <property type="entry name" value="GAF-like_dom_sf"/>
</dbReference>
<sequence length="508" mass="58067">MNFYLMTSLSAFVITLSLSLFVYLKDKKNPINKYYGLMNFTLAIWTLWDVLSMFIPPADIARGIMVSRICYAFAIFTPVFYVQFVYAISRTNNVPFVLGTGYFASFLLLLAVLFNFQFVKGLEPDMVFGYMRSRMVGGLTFDLFTLLYFSFAFYGLYILFISIRRHTGQVRNQIKYAFLASVVAHSAGPIYFLTMFGVKIPALDTLLVTSNTVIVAYAITKHNMMDISVVISRTMAEVLTILFHGTIYLTLVWLYRVAFSTSIDLPFLIWTILYGILVGQTHQQIRIFLQTTADKLFLRGKYDYYKELSEASSRVGAKLSLPEILRVLYKTFQDVVEITNPRVYLPEFFVKGEETSDRYLLYDKETCLPREEEPALGMDSSMVKELTAARKPVFGGKELEAALLVPCFLEERLIAVFVLGPKLSEEDYTDEDMRLLNVLANQAAMALDHTRTYEKIKADMEAAGRQRIGALERTLEELRVKNQELENAKREAKEKADEKAGELEKGKE</sequence>
<feature type="transmembrane region" description="Helical" evidence="2">
    <location>
        <begin position="257"/>
        <end position="277"/>
    </location>
</feature>
<dbReference type="InterPro" id="IPR031621">
    <property type="entry name" value="HisKA_7TM"/>
</dbReference>
<keyword evidence="2" id="KW-0472">Membrane</keyword>
<gene>
    <name evidence="4" type="ORF">HZB08_00015</name>
</gene>
<dbReference type="Proteomes" id="UP000808761">
    <property type="component" value="Unassembled WGS sequence"/>
</dbReference>
<feature type="domain" description="GAF" evidence="3">
    <location>
        <begin position="320"/>
        <end position="457"/>
    </location>
</feature>
<feature type="transmembrane region" description="Helical" evidence="2">
    <location>
        <begin position="36"/>
        <end position="55"/>
    </location>
</feature>
<feature type="transmembrane region" description="Helical" evidence="2">
    <location>
        <begin position="139"/>
        <end position="162"/>
    </location>
</feature>
<feature type="transmembrane region" description="Helical" evidence="2">
    <location>
        <begin position="6"/>
        <end position="24"/>
    </location>
</feature>
<organism evidence="4 5">
    <name type="scientific">Candidatus Saganbacteria bacterium</name>
    <dbReference type="NCBI Taxonomy" id="2575572"/>
    <lineage>
        <taxon>Bacteria</taxon>
        <taxon>Bacillati</taxon>
        <taxon>Saganbacteria</taxon>
    </lineage>
</organism>
<feature type="transmembrane region" description="Helical" evidence="2">
    <location>
        <begin position="174"/>
        <end position="194"/>
    </location>
</feature>
<dbReference type="EMBL" id="JACRKR010000001">
    <property type="protein sequence ID" value="MBI5078395.1"/>
    <property type="molecule type" value="Genomic_DNA"/>
</dbReference>
<evidence type="ECO:0000259" key="3">
    <source>
        <dbReference type="SMART" id="SM00065"/>
    </source>
</evidence>
<protein>
    <submittedName>
        <fullName evidence="4">GAF domain-containing protein</fullName>
    </submittedName>
</protein>
<feature type="transmembrane region" description="Helical" evidence="2">
    <location>
        <begin position="231"/>
        <end position="251"/>
    </location>
</feature>
<feature type="non-terminal residue" evidence="4">
    <location>
        <position position="508"/>
    </location>
</feature>
<evidence type="ECO:0000256" key="2">
    <source>
        <dbReference type="SAM" id="Phobius"/>
    </source>
</evidence>
<dbReference type="InterPro" id="IPR003018">
    <property type="entry name" value="GAF"/>
</dbReference>
<evidence type="ECO:0000313" key="5">
    <source>
        <dbReference type="Proteomes" id="UP000808761"/>
    </source>
</evidence>
<keyword evidence="2" id="KW-1133">Transmembrane helix</keyword>